<dbReference type="PANTHER" id="PTHR42727">
    <property type="entry name" value="PHOSPHATE TRANSPORT SYSTEM PERMEASE PROTEIN"/>
    <property type="match status" value="1"/>
</dbReference>
<feature type="transmembrane region" description="Helical" evidence="5">
    <location>
        <begin position="29"/>
        <end position="49"/>
    </location>
</feature>
<dbReference type="InterPro" id="IPR011864">
    <property type="entry name" value="Phosphate_PstC"/>
</dbReference>
<feature type="transmembrane region" description="Helical" evidence="5">
    <location>
        <begin position="151"/>
        <end position="169"/>
    </location>
</feature>
<dbReference type="SUPFAM" id="SSF161098">
    <property type="entry name" value="MetI-like"/>
    <property type="match status" value="1"/>
</dbReference>
<evidence type="ECO:0000256" key="4">
    <source>
        <dbReference type="ARBA" id="ARBA00023136"/>
    </source>
</evidence>
<feature type="transmembrane region" description="Helical" evidence="5">
    <location>
        <begin position="107"/>
        <end position="131"/>
    </location>
</feature>
<evidence type="ECO:0000256" key="3">
    <source>
        <dbReference type="ARBA" id="ARBA00022989"/>
    </source>
</evidence>
<reference evidence="8 9" key="1">
    <citation type="journal article" date="2019" name="Int. J. Syst. Evol. Microbiol.">
        <title>The Global Catalogue of Microorganisms (GCM) 10K type strain sequencing project: providing services to taxonomists for standard genome sequencing and annotation.</title>
        <authorList>
            <consortium name="The Broad Institute Genomics Platform"/>
            <consortium name="The Broad Institute Genome Sequencing Center for Infectious Disease"/>
            <person name="Wu L."/>
            <person name="Ma J."/>
        </authorList>
    </citation>
    <scope>NUCLEOTIDE SEQUENCE [LARGE SCALE GENOMIC DNA]</scope>
    <source>
        <strain evidence="8 9">CGMCC 1.3240</strain>
    </source>
</reference>
<dbReference type="InterPro" id="IPR000515">
    <property type="entry name" value="MetI-like"/>
</dbReference>
<dbReference type="Pfam" id="PF00528">
    <property type="entry name" value="BPD_transp_1"/>
    <property type="match status" value="1"/>
</dbReference>
<dbReference type="GO" id="GO:0006817">
    <property type="term" value="P:phosphate ion transport"/>
    <property type="evidence" value="ECO:0007669"/>
    <property type="project" value="UniProtKB-KW"/>
</dbReference>
<evidence type="ECO:0000256" key="1">
    <source>
        <dbReference type="ARBA" id="ARBA00004141"/>
    </source>
</evidence>
<evidence type="ECO:0000256" key="6">
    <source>
        <dbReference type="RuleBase" id="RU363054"/>
    </source>
</evidence>
<accession>A0ABD5V4H2</accession>
<keyword evidence="6" id="KW-0592">Phosphate transport</keyword>
<dbReference type="InterPro" id="IPR035906">
    <property type="entry name" value="MetI-like_sf"/>
</dbReference>
<feature type="transmembrane region" description="Helical" evidence="5">
    <location>
        <begin position="304"/>
        <end position="324"/>
    </location>
</feature>
<comment type="function">
    <text evidence="6">Part of the binding-protein-dependent transport system for phosphate; probably responsible for the translocation of the substrate across the membrane.</text>
</comment>
<dbReference type="Gene3D" id="1.10.3720.10">
    <property type="entry name" value="MetI-like"/>
    <property type="match status" value="1"/>
</dbReference>
<dbReference type="CDD" id="cd06261">
    <property type="entry name" value="TM_PBP2"/>
    <property type="match status" value="1"/>
</dbReference>
<keyword evidence="4 5" id="KW-0472">Membrane</keyword>
<protein>
    <recommendedName>
        <fullName evidence="6">Phosphate transport system permease protein</fullName>
    </recommendedName>
</protein>
<dbReference type="AlphaFoldDB" id="A0ABD5V4H2"/>
<gene>
    <name evidence="8" type="primary">pstC</name>
    <name evidence="8" type="ORF">ACFQGH_04075</name>
</gene>
<feature type="transmembrane region" description="Helical" evidence="5">
    <location>
        <begin position="233"/>
        <end position="253"/>
    </location>
</feature>
<feature type="domain" description="ABC transmembrane type-1" evidence="7">
    <location>
        <begin position="108"/>
        <end position="325"/>
    </location>
</feature>
<dbReference type="GO" id="GO:0005886">
    <property type="term" value="C:plasma membrane"/>
    <property type="evidence" value="ECO:0007669"/>
    <property type="project" value="UniProtKB-SubCell"/>
</dbReference>
<keyword evidence="9" id="KW-1185">Reference proteome</keyword>
<comment type="subcellular location">
    <subcellularLocation>
        <location evidence="5">Cell membrane</location>
        <topology evidence="5">Multi-pass membrane protein</topology>
    </subcellularLocation>
    <subcellularLocation>
        <location evidence="1">Membrane</location>
        <topology evidence="1">Multi-pass membrane protein</topology>
    </subcellularLocation>
</comment>
<dbReference type="EMBL" id="JBHSXQ010000001">
    <property type="protein sequence ID" value="MFC6904372.1"/>
    <property type="molecule type" value="Genomic_DNA"/>
</dbReference>
<evidence type="ECO:0000256" key="2">
    <source>
        <dbReference type="ARBA" id="ARBA00022692"/>
    </source>
</evidence>
<evidence type="ECO:0000313" key="9">
    <source>
        <dbReference type="Proteomes" id="UP001596312"/>
    </source>
</evidence>
<sequence>MSTDTGQPSGITEDIASGDQRRDRMIRRILLGATSITVLTTIAIFAVLFDNTWGFFFDATFSEWVSTSILNLGMDGLTQRVTFTEFFTDSQWRPSHADDPRFGIPTLISATILITVGAAFVSIPIGTAAALYLSEYAGTRTRKYLKPTLEVLAGVPTIVYGFFAVSFVTPVLLRPVLEVFGLSVGRNNALAGMVVVGIMTIPMVASISEDAMNSVPDELRNGAYALGASKYKVSASVVLPASISGVFASYILAVSRAIGETMAVTLAAGATPNLTANPLAEVQTMTAYMVTSARSTALVGSVTYQSLFAVGLVLFLMTLAANLVNDYIKRRYREVYQ</sequence>
<keyword evidence="6" id="KW-1003">Cell membrane</keyword>
<comment type="caution">
    <text evidence="8">The sequence shown here is derived from an EMBL/GenBank/DDBJ whole genome shotgun (WGS) entry which is preliminary data.</text>
</comment>
<evidence type="ECO:0000313" key="8">
    <source>
        <dbReference type="EMBL" id="MFC6904372.1"/>
    </source>
</evidence>
<dbReference type="PANTHER" id="PTHR42727:SF1">
    <property type="entry name" value="PHOSPHATE TRANSPORT SYSTEM PERMEASE"/>
    <property type="match status" value="1"/>
</dbReference>
<dbReference type="PROSITE" id="PS50928">
    <property type="entry name" value="ABC_TM1"/>
    <property type="match status" value="1"/>
</dbReference>
<keyword evidence="2 5" id="KW-0812">Transmembrane</keyword>
<dbReference type="RefSeq" id="WP_340602879.1">
    <property type="nucleotide sequence ID" value="NZ_JBBMXV010000001.1"/>
</dbReference>
<organism evidence="8 9">
    <name type="scientific">Halalkalicoccus tibetensis</name>
    <dbReference type="NCBI Taxonomy" id="175632"/>
    <lineage>
        <taxon>Archaea</taxon>
        <taxon>Methanobacteriati</taxon>
        <taxon>Methanobacteriota</taxon>
        <taxon>Stenosarchaea group</taxon>
        <taxon>Halobacteria</taxon>
        <taxon>Halobacteriales</taxon>
        <taxon>Halococcaceae</taxon>
        <taxon>Halalkalicoccus</taxon>
    </lineage>
</organism>
<feature type="transmembrane region" description="Helical" evidence="5">
    <location>
        <begin position="189"/>
        <end position="212"/>
    </location>
</feature>
<proteinExistence type="inferred from homology"/>
<dbReference type="NCBIfam" id="TIGR02138">
    <property type="entry name" value="phosphate_pstC"/>
    <property type="match status" value="1"/>
</dbReference>
<evidence type="ECO:0000259" key="7">
    <source>
        <dbReference type="PROSITE" id="PS50928"/>
    </source>
</evidence>
<name>A0ABD5V4H2_9EURY</name>
<keyword evidence="5" id="KW-0813">Transport</keyword>
<dbReference type="Proteomes" id="UP001596312">
    <property type="component" value="Unassembled WGS sequence"/>
</dbReference>
<evidence type="ECO:0000256" key="5">
    <source>
        <dbReference type="RuleBase" id="RU363032"/>
    </source>
</evidence>
<keyword evidence="3 5" id="KW-1133">Transmembrane helix</keyword>
<comment type="similarity">
    <text evidence="6">Belongs to the binding-protein-dependent transport system permease family. CysTW subfamily.</text>
</comment>